<proteinExistence type="inferred from homology"/>
<dbReference type="InterPro" id="IPR036291">
    <property type="entry name" value="NAD(P)-bd_dom_sf"/>
</dbReference>
<dbReference type="InterPro" id="IPR020904">
    <property type="entry name" value="Sc_DH/Rdtase_CS"/>
</dbReference>
<dbReference type="AlphaFoldDB" id="A0A061A1G5"/>
<name>A0A061A1G5_9ACTN</name>
<dbReference type="EMBL" id="LK022848">
    <property type="protein sequence ID" value="CDR14614.1"/>
    <property type="molecule type" value="Genomic_DNA"/>
</dbReference>
<keyword evidence="5" id="KW-1185">Reference proteome</keyword>
<dbReference type="CDD" id="cd05233">
    <property type="entry name" value="SDR_c"/>
    <property type="match status" value="1"/>
</dbReference>
<dbReference type="Gene3D" id="3.40.50.720">
    <property type="entry name" value="NAD(P)-binding Rossmann-like Domain"/>
    <property type="match status" value="1"/>
</dbReference>
<dbReference type="InterPro" id="IPR002347">
    <property type="entry name" value="SDR_fam"/>
</dbReference>
<accession>A0A061A1G5</accession>
<reference evidence="3" key="1">
    <citation type="submission" date="2014-05" db="EMBL/GenBank/DDBJ databases">
        <authorList>
            <person name="Horn Fabian"/>
        </authorList>
    </citation>
    <scope>NUCLEOTIDE SEQUENCE</scope>
</reference>
<dbReference type="PROSITE" id="PS00061">
    <property type="entry name" value="ADH_SHORT"/>
    <property type="match status" value="1"/>
</dbReference>
<sequence>MADPTVLITGAAQGIGAATARVLAERGWRVAVADLKGDAAQDQVAALDAASPVTGGHLAVAVDVTDEASVAAMFDDIATRAGGLDALVNGAGVIFRQAAQDFDSRQWAHQLAVHLTGAMHCARGAYPLLVRSGRASVVNIGSVGSTFGLPGRLGYATAKSGVLGLTRTLAAEWGEVGIRVNAVAPGYVATEMVRSGLESGALDREALLRRTPMRRLAEPAEIATSIAFLLSSDASFVHGATLRVDGGITIDGTF</sequence>
<gene>
    <name evidence="4" type="ORF">J2Z30_000882</name>
    <name evidence="3" type="ORF">SIRAN8410</name>
</gene>
<dbReference type="RefSeq" id="WP_044578903.1">
    <property type="nucleotide sequence ID" value="NZ_BAABDR010000073.1"/>
</dbReference>
<comment type="similarity">
    <text evidence="1">Belongs to the short-chain dehydrogenases/reductases (SDR) family.</text>
</comment>
<dbReference type="PANTHER" id="PTHR42760">
    <property type="entry name" value="SHORT-CHAIN DEHYDROGENASES/REDUCTASES FAMILY MEMBER"/>
    <property type="match status" value="1"/>
</dbReference>
<dbReference type="GO" id="GO:0016616">
    <property type="term" value="F:oxidoreductase activity, acting on the CH-OH group of donors, NAD or NADP as acceptor"/>
    <property type="evidence" value="ECO:0007669"/>
    <property type="project" value="TreeGrafter"/>
</dbReference>
<dbReference type="EMBL" id="JAGGLR010000002">
    <property type="protein sequence ID" value="MBP2059884.1"/>
    <property type="molecule type" value="Genomic_DNA"/>
</dbReference>
<dbReference type="FunFam" id="3.40.50.720:FF:000084">
    <property type="entry name" value="Short-chain dehydrogenase reductase"/>
    <property type="match status" value="1"/>
</dbReference>
<dbReference type="Pfam" id="PF13561">
    <property type="entry name" value="adh_short_C2"/>
    <property type="match status" value="1"/>
</dbReference>
<keyword evidence="2" id="KW-0560">Oxidoreductase</keyword>
<organism evidence="3">
    <name type="scientific">Streptomyces iranensis</name>
    <dbReference type="NCBI Taxonomy" id="576784"/>
    <lineage>
        <taxon>Bacteria</taxon>
        <taxon>Bacillati</taxon>
        <taxon>Actinomycetota</taxon>
        <taxon>Actinomycetes</taxon>
        <taxon>Kitasatosporales</taxon>
        <taxon>Streptomycetaceae</taxon>
        <taxon>Streptomyces</taxon>
        <taxon>Streptomyces violaceusniger group</taxon>
    </lineage>
</organism>
<protein>
    <submittedName>
        <fullName evidence="4">NAD(P)-dependent dehydrogenase (Short-subunit alcohol dehydrogenase family)</fullName>
    </submittedName>
    <submittedName>
        <fullName evidence="3">Short chain dehydrogenase</fullName>
    </submittedName>
</protein>
<dbReference type="PANTHER" id="PTHR42760:SF40">
    <property type="entry name" value="3-OXOACYL-[ACYL-CARRIER-PROTEIN] REDUCTASE, CHLOROPLASTIC"/>
    <property type="match status" value="1"/>
</dbReference>
<dbReference type="SUPFAM" id="SSF51735">
    <property type="entry name" value="NAD(P)-binding Rossmann-fold domains"/>
    <property type="match status" value="1"/>
</dbReference>
<dbReference type="GO" id="GO:0030497">
    <property type="term" value="P:fatty acid elongation"/>
    <property type="evidence" value="ECO:0007669"/>
    <property type="project" value="TreeGrafter"/>
</dbReference>
<dbReference type="PRINTS" id="PR00080">
    <property type="entry name" value="SDRFAMILY"/>
</dbReference>
<reference evidence="4 5" key="2">
    <citation type="submission" date="2021-03" db="EMBL/GenBank/DDBJ databases">
        <title>Genomic Encyclopedia of Type Strains, Phase IV (KMG-IV): sequencing the most valuable type-strain genomes for metagenomic binning, comparative biology and taxonomic classification.</title>
        <authorList>
            <person name="Goeker M."/>
        </authorList>
    </citation>
    <scope>NUCLEOTIDE SEQUENCE [LARGE SCALE GENOMIC DNA]</scope>
    <source>
        <strain evidence="4 5">DSM 41954</strain>
    </source>
</reference>
<evidence type="ECO:0000313" key="3">
    <source>
        <dbReference type="EMBL" id="CDR14614.1"/>
    </source>
</evidence>
<evidence type="ECO:0000256" key="2">
    <source>
        <dbReference type="ARBA" id="ARBA00023002"/>
    </source>
</evidence>
<evidence type="ECO:0000313" key="5">
    <source>
        <dbReference type="Proteomes" id="UP000756710"/>
    </source>
</evidence>
<evidence type="ECO:0000313" key="4">
    <source>
        <dbReference type="EMBL" id="MBP2059884.1"/>
    </source>
</evidence>
<dbReference type="HOGENOM" id="CLU_010194_1_2_11"/>
<evidence type="ECO:0000256" key="1">
    <source>
        <dbReference type="ARBA" id="ARBA00006484"/>
    </source>
</evidence>
<dbReference type="PRINTS" id="PR00081">
    <property type="entry name" value="GDHRDH"/>
</dbReference>
<dbReference type="Proteomes" id="UP000756710">
    <property type="component" value="Unassembled WGS sequence"/>
</dbReference>